<organism evidence="4 5">
    <name type="scientific">Zopfia rhizophila CBS 207.26</name>
    <dbReference type="NCBI Taxonomy" id="1314779"/>
    <lineage>
        <taxon>Eukaryota</taxon>
        <taxon>Fungi</taxon>
        <taxon>Dikarya</taxon>
        <taxon>Ascomycota</taxon>
        <taxon>Pezizomycotina</taxon>
        <taxon>Dothideomycetes</taxon>
        <taxon>Dothideomycetes incertae sedis</taxon>
        <taxon>Zopfiaceae</taxon>
        <taxon>Zopfia</taxon>
    </lineage>
</organism>
<comment type="similarity">
    <text evidence="1">Belongs to the sulfatase family.</text>
</comment>
<dbReference type="GO" id="GO:0008449">
    <property type="term" value="F:N-acetylglucosamine-6-sulfatase activity"/>
    <property type="evidence" value="ECO:0007669"/>
    <property type="project" value="TreeGrafter"/>
</dbReference>
<sequence>MSSAICVGIAALALLCTTRAANGKPNILMIMTDDQDYRLGSLEYMDTVQKEIVGKGTLFDKHFVTTAQCCPSRAALLRGQQTHNTNITHVMNPGMLDTELSKLLNGIDILNYNPAPKGWDNVDVLLDPYAYSFNTVVMSKNGETPVYYEGYHQSDVIRAKVMSTLEDLTSGDEPWFYMVAPTAPHTEGIDPPVPLTRHKNDFADLIAPRSPNFNPQTQQKPSWVGALPTLNSTLVDLADTAYRARIRSLQGIDEMVHDILQYLDSKGELENTYVIYTADNGYHVGNHRALAGKGLPYIEDTNVPFIVRGPGVPANRISKTATTHIDLAPTFLDIAGVLLSSRPELFDGRSLLPDWTSSSNTTSEGNVKVDKEILNVEFWGPTGIEVLPDPSLIFNNTYKTMRIVGEEYAYLYSRWCTGETEFYDTKEDPYELTNLALDPKDEDQKVMDRLNALLLVTKSCEQDLCRDPWSVLMQNSTLPGVCSLKEAMNALYNDFFAGFPLVSFKECGQVYENGTYDMGLIQMVENELPFYPPGAENGLGQAHRKSTDNYWPVEEGDCDYKSITNTEHCGSWAQRSATLEVIEKSARILTNEELPDPNMCNMLPELTA</sequence>
<protein>
    <submittedName>
        <fullName evidence="4">Alkaline phosphatase-like protein</fullName>
    </submittedName>
</protein>
<dbReference type="EMBL" id="ML994660">
    <property type="protein sequence ID" value="KAF2180159.1"/>
    <property type="molecule type" value="Genomic_DNA"/>
</dbReference>
<dbReference type="PANTHER" id="PTHR43108:SF8">
    <property type="entry name" value="SD21168P"/>
    <property type="match status" value="1"/>
</dbReference>
<keyword evidence="2" id="KW-0732">Signal</keyword>
<feature type="domain" description="Sulfatase N-terminal" evidence="3">
    <location>
        <begin position="25"/>
        <end position="337"/>
    </location>
</feature>
<dbReference type="AlphaFoldDB" id="A0A6A6DPL0"/>
<gene>
    <name evidence="4" type="ORF">K469DRAFT_693604</name>
</gene>
<keyword evidence="5" id="KW-1185">Reference proteome</keyword>
<accession>A0A6A6DPL0</accession>
<evidence type="ECO:0000256" key="2">
    <source>
        <dbReference type="SAM" id="SignalP"/>
    </source>
</evidence>
<evidence type="ECO:0000313" key="4">
    <source>
        <dbReference type="EMBL" id="KAF2180159.1"/>
    </source>
</evidence>
<dbReference type="InterPro" id="IPR000917">
    <property type="entry name" value="Sulfatase_N"/>
</dbReference>
<evidence type="ECO:0000256" key="1">
    <source>
        <dbReference type="ARBA" id="ARBA00008779"/>
    </source>
</evidence>
<evidence type="ECO:0000313" key="5">
    <source>
        <dbReference type="Proteomes" id="UP000800200"/>
    </source>
</evidence>
<evidence type="ECO:0000259" key="3">
    <source>
        <dbReference type="Pfam" id="PF00884"/>
    </source>
</evidence>
<dbReference type="GO" id="GO:0005539">
    <property type="term" value="F:glycosaminoglycan binding"/>
    <property type="evidence" value="ECO:0007669"/>
    <property type="project" value="TreeGrafter"/>
</dbReference>
<dbReference type="PANTHER" id="PTHR43108">
    <property type="entry name" value="N-ACETYLGLUCOSAMINE-6-SULFATASE FAMILY MEMBER"/>
    <property type="match status" value="1"/>
</dbReference>
<feature type="signal peptide" evidence="2">
    <location>
        <begin position="1"/>
        <end position="23"/>
    </location>
</feature>
<dbReference type="Gene3D" id="3.40.720.10">
    <property type="entry name" value="Alkaline Phosphatase, subunit A"/>
    <property type="match status" value="1"/>
</dbReference>
<feature type="chain" id="PRO_5025421936" evidence="2">
    <location>
        <begin position="24"/>
        <end position="608"/>
    </location>
</feature>
<dbReference type="InterPro" id="IPR017850">
    <property type="entry name" value="Alkaline_phosphatase_core_sf"/>
</dbReference>
<dbReference type="SUPFAM" id="SSF53649">
    <property type="entry name" value="Alkaline phosphatase-like"/>
    <property type="match status" value="1"/>
</dbReference>
<dbReference type="CDD" id="cd16147">
    <property type="entry name" value="G6S"/>
    <property type="match status" value="1"/>
</dbReference>
<reference evidence="4" key="1">
    <citation type="journal article" date="2020" name="Stud. Mycol.">
        <title>101 Dothideomycetes genomes: a test case for predicting lifestyles and emergence of pathogens.</title>
        <authorList>
            <person name="Haridas S."/>
            <person name="Albert R."/>
            <person name="Binder M."/>
            <person name="Bloem J."/>
            <person name="Labutti K."/>
            <person name="Salamov A."/>
            <person name="Andreopoulos B."/>
            <person name="Baker S."/>
            <person name="Barry K."/>
            <person name="Bills G."/>
            <person name="Bluhm B."/>
            <person name="Cannon C."/>
            <person name="Castanera R."/>
            <person name="Culley D."/>
            <person name="Daum C."/>
            <person name="Ezra D."/>
            <person name="Gonzalez J."/>
            <person name="Henrissat B."/>
            <person name="Kuo A."/>
            <person name="Liang C."/>
            <person name="Lipzen A."/>
            <person name="Lutzoni F."/>
            <person name="Magnuson J."/>
            <person name="Mondo S."/>
            <person name="Nolan M."/>
            <person name="Ohm R."/>
            <person name="Pangilinan J."/>
            <person name="Park H.-J."/>
            <person name="Ramirez L."/>
            <person name="Alfaro M."/>
            <person name="Sun H."/>
            <person name="Tritt A."/>
            <person name="Yoshinaga Y."/>
            <person name="Zwiers L.-H."/>
            <person name="Turgeon B."/>
            <person name="Goodwin S."/>
            <person name="Spatafora J."/>
            <person name="Crous P."/>
            <person name="Grigoriev I."/>
        </authorList>
    </citation>
    <scope>NUCLEOTIDE SEQUENCE</scope>
    <source>
        <strain evidence="4">CBS 207.26</strain>
    </source>
</reference>
<name>A0A6A6DPL0_9PEZI</name>
<dbReference type="Pfam" id="PF00884">
    <property type="entry name" value="Sulfatase"/>
    <property type="match status" value="1"/>
</dbReference>
<dbReference type="OrthoDB" id="96314at2759"/>
<proteinExistence type="inferred from homology"/>
<dbReference type="Proteomes" id="UP000800200">
    <property type="component" value="Unassembled WGS sequence"/>
</dbReference>